<keyword evidence="3 8" id="KW-0812">Transmembrane</keyword>
<feature type="chain" id="PRO_5040329798" evidence="10">
    <location>
        <begin position="21"/>
        <end position="197"/>
    </location>
</feature>
<evidence type="ECO:0000256" key="6">
    <source>
        <dbReference type="ARBA" id="ARBA00023136"/>
    </source>
</evidence>
<evidence type="ECO:0000256" key="3">
    <source>
        <dbReference type="ARBA" id="ARBA00022692"/>
    </source>
</evidence>
<dbReference type="OrthoDB" id="62956at2759"/>
<comment type="similarity">
    <text evidence="2 8">Belongs to the EMP24/GP25L family.</text>
</comment>
<evidence type="ECO:0000256" key="8">
    <source>
        <dbReference type="RuleBase" id="RU003827"/>
    </source>
</evidence>
<comment type="subcellular location">
    <subcellularLocation>
        <location evidence="7">Endomembrane system</location>
        <topology evidence="7">Single-pass membrane protein</topology>
    </subcellularLocation>
    <subcellularLocation>
        <location evidence="1 8">Membrane</location>
        <topology evidence="1 8">Single-pass type I membrane protein</topology>
    </subcellularLocation>
</comment>
<comment type="caution">
    <text evidence="12">The sequence shown here is derived from an EMBL/GenBank/DDBJ whole genome shotgun (WGS) entry which is preliminary data.</text>
</comment>
<evidence type="ECO:0000256" key="2">
    <source>
        <dbReference type="ARBA" id="ARBA00007104"/>
    </source>
</evidence>
<dbReference type="InterPro" id="IPR009038">
    <property type="entry name" value="GOLD_dom"/>
</dbReference>
<keyword evidence="13" id="KW-1185">Reference proteome</keyword>
<name>A0A9N9GSG6_9GLOM</name>
<dbReference type="GO" id="GO:0012505">
    <property type="term" value="C:endomembrane system"/>
    <property type="evidence" value="ECO:0007669"/>
    <property type="project" value="UniProtKB-SubCell"/>
</dbReference>
<dbReference type="InterPro" id="IPR036598">
    <property type="entry name" value="GOLD_dom_sf"/>
</dbReference>
<dbReference type="PANTHER" id="PTHR22811">
    <property type="entry name" value="TRANSMEMBRANE EMP24 DOMAIN-CONTAINING PROTEIN"/>
    <property type="match status" value="1"/>
</dbReference>
<gene>
    <name evidence="12" type="ORF">AMORRO_LOCUS9101</name>
</gene>
<evidence type="ECO:0000256" key="5">
    <source>
        <dbReference type="ARBA" id="ARBA00022989"/>
    </source>
</evidence>
<dbReference type="PROSITE" id="PS50866">
    <property type="entry name" value="GOLD"/>
    <property type="match status" value="1"/>
</dbReference>
<feature type="domain" description="GOLD" evidence="11">
    <location>
        <begin position="30"/>
        <end position="112"/>
    </location>
</feature>
<proteinExistence type="inferred from homology"/>
<evidence type="ECO:0000256" key="10">
    <source>
        <dbReference type="SAM" id="SignalP"/>
    </source>
</evidence>
<dbReference type="AlphaFoldDB" id="A0A9N9GSG6"/>
<sequence>MSSFIVFTIVLLSLMSLAAAHTITIPANTKDCYFETLHKGDKMSITYQVGDGGHLDIDFMVYDPSDRILDSSVRQSTGTFSLVAGLDGRYTYCFSNEMSSVTDKVVSFNVHGTIYVYEDESHTDPLEREILELADGLAAIRDEQEYIVMRERTHRNTAESTNDRVKWWSIFQFFVLFGVCFWQVFYLKRFFEVKRVV</sequence>
<keyword evidence="4 10" id="KW-0732">Signal</keyword>
<dbReference type="GO" id="GO:0016020">
    <property type="term" value="C:membrane"/>
    <property type="evidence" value="ECO:0007669"/>
    <property type="project" value="UniProtKB-SubCell"/>
</dbReference>
<evidence type="ECO:0000256" key="1">
    <source>
        <dbReference type="ARBA" id="ARBA00004479"/>
    </source>
</evidence>
<keyword evidence="6 9" id="KW-0472">Membrane</keyword>
<evidence type="ECO:0000313" key="13">
    <source>
        <dbReference type="Proteomes" id="UP000789342"/>
    </source>
</evidence>
<protein>
    <submittedName>
        <fullName evidence="12">4294_t:CDS:1</fullName>
    </submittedName>
</protein>
<dbReference type="SUPFAM" id="SSF101576">
    <property type="entry name" value="Supernatant protein factor (SPF), C-terminal domain"/>
    <property type="match status" value="1"/>
</dbReference>
<dbReference type="EMBL" id="CAJVPV010008497">
    <property type="protein sequence ID" value="CAG8631317.1"/>
    <property type="molecule type" value="Genomic_DNA"/>
</dbReference>
<keyword evidence="5 9" id="KW-1133">Transmembrane helix</keyword>
<reference evidence="12" key="1">
    <citation type="submission" date="2021-06" db="EMBL/GenBank/DDBJ databases">
        <authorList>
            <person name="Kallberg Y."/>
            <person name="Tangrot J."/>
            <person name="Rosling A."/>
        </authorList>
    </citation>
    <scope>NUCLEOTIDE SEQUENCE</scope>
    <source>
        <strain evidence="12">CL551</strain>
    </source>
</reference>
<dbReference type="InterPro" id="IPR015720">
    <property type="entry name" value="Emp24-like"/>
</dbReference>
<dbReference type="Proteomes" id="UP000789342">
    <property type="component" value="Unassembled WGS sequence"/>
</dbReference>
<evidence type="ECO:0000259" key="11">
    <source>
        <dbReference type="PROSITE" id="PS50866"/>
    </source>
</evidence>
<evidence type="ECO:0000256" key="7">
    <source>
        <dbReference type="ARBA" id="ARBA00037847"/>
    </source>
</evidence>
<feature type="signal peptide" evidence="10">
    <location>
        <begin position="1"/>
        <end position="20"/>
    </location>
</feature>
<accession>A0A9N9GSG6</accession>
<dbReference type="SMART" id="SM01190">
    <property type="entry name" value="EMP24_GP25L"/>
    <property type="match status" value="1"/>
</dbReference>
<evidence type="ECO:0000256" key="4">
    <source>
        <dbReference type="ARBA" id="ARBA00022729"/>
    </source>
</evidence>
<dbReference type="Pfam" id="PF01105">
    <property type="entry name" value="EMP24_GP25L"/>
    <property type="match status" value="1"/>
</dbReference>
<evidence type="ECO:0000256" key="9">
    <source>
        <dbReference type="SAM" id="Phobius"/>
    </source>
</evidence>
<organism evidence="12 13">
    <name type="scientific">Acaulospora morrowiae</name>
    <dbReference type="NCBI Taxonomy" id="94023"/>
    <lineage>
        <taxon>Eukaryota</taxon>
        <taxon>Fungi</taxon>
        <taxon>Fungi incertae sedis</taxon>
        <taxon>Mucoromycota</taxon>
        <taxon>Glomeromycotina</taxon>
        <taxon>Glomeromycetes</taxon>
        <taxon>Diversisporales</taxon>
        <taxon>Acaulosporaceae</taxon>
        <taxon>Acaulospora</taxon>
    </lineage>
</organism>
<evidence type="ECO:0000313" key="12">
    <source>
        <dbReference type="EMBL" id="CAG8631317.1"/>
    </source>
</evidence>
<feature type="transmembrane region" description="Helical" evidence="9">
    <location>
        <begin position="167"/>
        <end position="187"/>
    </location>
</feature>